<organism evidence="12 13">
    <name type="scientific">Lentisphaera araneosa HTCC2155</name>
    <dbReference type="NCBI Taxonomy" id="313628"/>
    <lineage>
        <taxon>Bacteria</taxon>
        <taxon>Pseudomonadati</taxon>
        <taxon>Lentisphaerota</taxon>
        <taxon>Lentisphaeria</taxon>
        <taxon>Lentisphaerales</taxon>
        <taxon>Lentisphaeraceae</taxon>
        <taxon>Lentisphaera</taxon>
    </lineage>
</organism>
<dbReference type="PANTHER" id="PTHR30040:SF2">
    <property type="entry name" value="FAD:PROTEIN FMN TRANSFERASE"/>
    <property type="match status" value="1"/>
</dbReference>
<dbReference type="PIRSF" id="PIRSF006268">
    <property type="entry name" value="ApbE"/>
    <property type="match status" value="1"/>
</dbReference>
<keyword evidence="13" id="KW-1185">Reference proteome</keyword>
<keyword evidence="3 10" id="KW-0285">Flavoprotein</keyword>
<dbReference type="eggNOG" id="COG1477">
    <property type="taxonomic scope" value="Bacteria"/>
</dbReference>
<evidence type="ECO:0000256" key="3">
    <source>
        <dbReference type="ARBA" id="ARBA00022630"/>
    </source>
</evidence>
<dbReference type="EC" id="2.7.1.180" evidence="1 10"/>
<keyword evidence="4 10" id="KW-0808">Transferase</keyword>
<evidence type="ECO:0000256" key="11">
    <source>
        <dbReference type="PIRSR" id="PIRSR006268-2"/>
    </source>
</evidence>
<dbReference type="Pfam" id="PF02424">
    <property type="entry name" value="ApbE"/>
    <property type="match status" value="1"/>
</dbReference>
<dbReference type="OrthoDB" id="9778595at2"/>
<comment type="catalytic activity">
    <reaction evidence="9 10">
        <text>L-threonyl-[protein] + FAD = FMN-L-threonyl-[protein] + AMP + H(+)</text>
        <dbReference type="Rhea" id="RHEA:36847"/>
        <dbReference type="Rhea" id="RHEA-COMP:11060"/>
        <dbReference type="Rhea" id="RHEA-COMP:11061"/>
        <dbReference type="ChEBI" id="CHEBI:15378"/>
        <dbReference type="ChEBI" id="CHEBI:30013"/>
        <dbReference type="ChEBI" id="CHEBI:57692"/>
        <dbReference type="ChEBI" id="CHEBI:74257"/>
        <dbReference type="ChEBI" id="CHEBI:456215"/>
        <dbReference type="EC" id="2.7.1.180"/>
    </reaction>
</comment>
<comment type="caution">
    <text evidence="12">The sequence shown here is derived from an EMBL/GenBank/DDBJ whole genome shotgun (WGS) entry which is preliminary data.</text>
</comment>
<dbReference type="InterPro" id="IPR006311">
    <property type="entry name" value="TAT_signal"/>
</dbReference>
<protein>
    <recommendedName>
        <fullName evidence="2 10">FAD:protein FMN transferase</fullName>
        <ecNumber evidence="1 10">2.7.1.180</ecNumber>
    </recommendedName>
    <alternativeName>
        <fullName evidence="8 10">Flavin transferase</fullName>
    </alternativeName>
</protein>
<dbReference type="InterPro" id="IPR003374">
    <property type="entry name" value="ApbE-like_sf"/>
</dbReference>
<evidence type="ECO:0000256" key="7">
    <source>
        <dbReference type="ARBA" id="ARBA00022842"/>
    </source>
</evidence>
<dbReference type="STRING" id="313628.LNTAR_07634"/>
<dbReference type="SUPFAM" id="SSF143631">
    <property type="entry name" value="ApbE-like"/>
    <property type="match status" value="1"/>
</dbReference>
<dbReference type="Gene3D" id="3.10.520.10">
    <property type="entry name" value="ApbE-like domains"/>
    <property type="match status" value="1"/>
</dbReference>
<evidence type="ECO:0000256" key="1">
    <source>
        <dbReference type="ARBA" id="ARBA00011955"/>
    </source>
</evidence>
<dbReference type="InterPro" id="IPR024932">
    <property type="entry name" value="ApbE"/>
</dbReference>
<comment type="cofactor">
    <cofactor evidence="11">
        <name>Mg(2+)</name>
        <dbReference type="ChEBI" id="CHEBI:18420"/>
    </cofactor>
    <cofactor evidence="11">
        <name>Mn(2+)</name>
        <dbReference type="ChEBI" id="CHEBI:29035"/>
    </cofactor>
    <text evidence="11">Magnesium. Can also use manganese.</text>
</comment>
<evidence type="ECO:0000256" key="8">
    <source>
        <dbReference type="ARBA" id="ARBA00031306"/>
    </source>
</evidence>
<evidence type="ECO:0000256" key="5">
    <source>
        <dbReference type="ARBA" id="ARBA00022723"/>
    </source>
</evidence>
<evidence type="ECO:0000313" key="13">
    <source>
        <dbReference type="Proteomes" id="UP000004947"/>
    </source>
</evidence>
<keyword evidence="5 10" id="KW-0479">Metal-binding</keyword>
<keyword evidence="6 10" id="KW-0274">FAD</keyword>
<sequence>MNNLLNRRQFLSLSSGASLMLLGGNSQAQTKGLQKHVRRSFALGAEMTFTVFHHNSKVAEQAMDEALVQIDKVENLMSLYRPDSQLNQVNREGILRNPDPLLVDVLKRAKELSKLSEGAFDVTIQPLWRLFRKNALKGQLPEPRAIAKVKEKVGWQFMEIEDGLICMNKAGGQISLNGIAQGLAADVAQKALKDHGIEHALIDAGELSPLGKPQHREAWKIGIQHSRKDEYLGKINLTNRCLSSSGDYQVKFSEDFRHNHLFDPRTGYSPTELSSVSVLAPSAMEADALSTALFVLGQEKGMSLIKQIPQADALFVNKKGHIQHTEGFGLA</sequence>
<evidence type="ECO:0000256" key="6">
    <source>
        <dbReference type="ARBA" id="ARBA00022827"/>
    </source>
</evidence>
<dbReference type="PROSITE" id="PS51318">
    <property type="entry name" value="TAT"/>
    <property type="match status" value="1"/>
</dbReference>
<dbReference type="GO" id="GO:0016740">
    <property type="term" value="F:transferase activity"/>
    <property type="evidence" value="ECO:0007669"/>
    <property type="project" value="UniProtKB-UniRule"/>
</dbReference>
<name>A6DR08_9BACT</name>
<feature type="binding site" evidence="11">
    <location>
        <position position="287"/>
    </location>
    <ligand>
        <name>Mg(2+)</name>
        <dbReference type="ChEBI" id="CHEBI:18420"/>
    </ligand>
</feature>
<feature type="binding site" evidence="11">
    <location>
        <position position="178"/>
    </location>
    <ligand>
        <name>Mg(2+)</name>
        <dbReference type="ChEBI" id="CHEBI:18420"/>
    </ligand>
</feature>
<accession>A6DR08</accession>
<dbReference type="GO" id="GO:0046872">
    <property type="term" value="F:metal ion binding"/>
    <property type="evidence" value="ECO:0007669"/>
    <property type="project" value="UniProtKB-UniRule"/>
</dbReference>
<reference evidence="12 13" key="1">
    <citation type="journal article" date="2010" name="J. Bacteriol.">
        <title>Genome sequence of Lentisphaera araneosa HTCC2155T, the type species of the order Lentisphaerales in the phylum Lentisphaerae.</title>
        <authorList>
            <person name="Thrash J.C."/>
            <person name="Cho J.C."/>
            <person name="Vergin K.L."/>
            <person name="Morris R.M."/>
            <person name="Giovannoni S.J."/>
        </authorList>
    </citation>
    <scope>NUCLEOTIDE SEQUENCE [LARGE SCALE GENOMIC DNA]</scope>
    <source>
        <strain evidence="12 13">HTCC2155</strain>
    </source>
</reference>
<comment type="similarity">
    <text evidence="10">Belongs to the ApbE family.</text>
</comment>
<dbReference type="PANTHER" id="PTHR30040">
    <property type="entry name" value="THIAMINE BIOSYNTHESIS LIPOPROTEIN APBE"/>
    <property type="match status" value="1"/>
</dbReference>
<feature type="binding site" evidence="11">
    <location>
        <position position="291"/>
    </location>
    <ligand>
        <name>Mg(2+)</name>
        <dbReference type="ChEBI" id="CHEBI:18420"/>
    </ligand>
</feature>
<dbReference type="Proteomes" id="UP000004947">
    <property type="component" value="Unassembled WGS sequence"/>
</dbReference>
<dbReference type="AlphaFoldDB" id="A6DR08"/>
<keyword evidence="7 10" id="KW-0460">Magnesium</keyword>
<dbReference type="RefSeq" id="WP_007280280.1">
    <property type="nucleotide sequence ID" value="NZ_ABCK01000022.1"/>
</dbReference>
<evidence type="ECO:0000256" key="10">
    <source>
        <dbReference type="PIRNR" id="PIRNR006268"/>
    </source>
</evidence>
<gene>
    <name evidence="12" type="ORF">LNTAR_07634</name>
</gene>
<evidence type="ECO:0000256" key="4">
    <source>
        <dbReference type="ARBA" id="ARBA00022679"/>
    </source>
</evidence>
<evidence type="ECO:0000313" key="12">
    <source>
        <dbReference type="EMBL" id="EDM25896.1"/>
    </source>
</evidence>
<evidence type="ECO:0000256" key="9">
    <source>
        <dbReference type="ARBA" id="ARBA00048540"/>
    </source>
</evidence>
<evidence type="ECO:0000256" key="2">
    <source>
        <dbReference type="ARBA" id="ARBA00016337"/>
    </source>
</evidence>
<proteinExistence type="inferred from homology"/>
<dbReference type="EMBL" id="ABCK01000022">
    <property type="protein sequence ID" value="EDM25896.1"/>
    <property type="molecule type" value="Genomic_DNA"/>
</dbReference>